<comment type="caution">
    <text evidence="2">The sequence shown here is derived from an EMBL/GenBank/DDBJ whole genome shotgun (WGS) entry which is preliminary data.</text>
</comment>
<keyword evidence="3" id="KW-1185">Reference proteome</keyword>
<dbReference type="Pfam" id="PF07883">
    <property type="entry name" value="Cupin_2"/>
    <property type="match status" value="1"/>
</dbReference>
<evidence type="ECO:0000313" key="2">
    <source>
        <dbReference type="EMBL" id="MEQ3551830.1"/>
    </source>
</evidence>
<dbReference type="Proteomes" id="UP001494902">
    <property type="component" value="Unassembled WGS sequence"/>
</dbReference>
<accession>A0ABV1KBI3</accession>
<feature type="domain" description="Cupin type-2" evidence="1">
    <location>
        <begin position="52"/>
        <end position="120"/>
    </location>
</feature>
<dbReference type="EMBL" id="JBEDNQ010000005">
    <property type="protein sequence ID" value="MEQ3551830.1"/>
    <property type="molecule type" value="Genomic_DNA"/>
</dbReference>
<gene>
    <name evidence="2" type="ORF">WIS52_15260</name>
</gene>
<dbReference type="PANTHER" id="PTHR36440">
    <property type="entry name" value="PUTATIVE (AFU_ORTHOLOGUE AFUA_8G07350)-RELATED"/>
    <property type="match status" value="1"/>
</dbReference>
<protein>
    <submittedName>
        <fullName evidence="2">Cupin domain-containing protein</fullName>
    </submittedName>
</protein>
<dbReference type="Gene3D" id="2.60.120.10">
    <property type="entry name" value="Jelly Rolls"/>
    <property type="match status" value="1"/>
</dbReference>
<name>A0ABV1KBI3_9PSEU</name>
<reference evidence="2 3" key="1">
    <citation type="submission" date="2024-03" db="EMBL/GenBank/DDBJ databases">
        <title>Draft genome sequence of Pseudonocardia nematodicida JCM 31783.</title>
        <authorList>
            <person name="Butdee W."/>
            <person name="Duangmal K."/>
        </authorList>
    </citation>
    <scope>NUCLEOTIDE SEQUENCE [LARGE SCALE GENOMIC DNA]</scope>
    <source>
        <strain evidence="2 3">JCM 31783</strain>
    </source>
</reference>
<proteinExistence type="predicted"/>
<dbReference type="PANTHER" id="PTHR36440:SF1">
    <property type="entry name" value="PUTATIVE (AFU_ORTHOLOGUE AFUA_8G07350)-RELATED"/>
    <property type="match status" value="1"/>
</dbReference>
<sequence length="159" mass="17294">MTAEPTTTEPAAARRHHVCHPGDGTNLGAIGLGIYTRLTGADTNGAYSLFEYVVPPGLGGPPTHVHSREDELFTCVQGRVIVELDGEPHELGVGDSLLMPRGVPHVFYNPFEDETRIVAVVSPPGLENYYRELSQLPPGRDMTLVAEVMTRYGLSLQKK</sequence>
<dbReference type="InterPro" id="IPR013096">
    <property type="entry name" value="Cupin_2"/>
</dbReference>
<evidence type="ECO:0000259" key="1">
    <source>
        <dbReference type="Pfam" id="PF07883"/>
    </source>
</evidence>
<evidence type="ECO:0000313" key="3">
    <source>
        <dbReference type="Proteomes" id="UP001494902"/>
    </source>
</evidence>
<dbReference type="RefSeq" id="WP_349298897.1">
    <property type="nucleotide sequence ID" value="NZ_JBEDNQ010000005.1"/>
</dbReference>
<organism evidence="2 3">
    <name type="scientific">Pseudonocardia nematodicida</name>
    <dbReference type="NCBI Taxonomy" id="1206997"/>
    <lineage>
        <taxon>Bacteria</taxon>
        <taxon>Bacillati</taxon>
        <taxon>Actinomycetota</taxon>
        <taxon>Actinomycetes</taxon>
        <taxon>Pseudonocardiales</taxon>
        <taxon>Pseudonocardiaceae</taxon>
        <taxon>Pseudonocardia</taxon>
    </lineage>
</organism>
<dbReference type="InterPro" id="IPR011051">
    <property type="entry name" value="RmlC_Cupin_sf"/>
</dbReference>
<dbReference type="SUPFAM" id="SSF51182">
    <property type="entry name" value="RmlC-like cupins"/>
    <property type="match status" value="1"/>
</dbReference>
<dbReference type="InterPro" id="IPR014710">
    <property type="entry name" value="RmlC-like_jellyroll"/>
</dbReference>
<dbReference type="InterPro" id="IPR053146">
    <property type="entry name" value="QDO-like"/>
</dbReference>